<dbReference type="Pfam" id="PF25869">
    <property type="entry name" value="3HB_CusB"/>
    <property type="match status" value="1"/>
</dbReference>
<name>A0ABU1UXB8_9GAMM</name>
<keyword evidence="2" id="KW-0813">Transport</keyword>
<evidence type="ECO:0000256" key="1">
    <source>
        <dbReference type="ARBA" id="ARBA00009477"/>
    </source>
</evidence>
<dbReference type="Gene3D" id="6.10.140.730">
    <property type="match status" value="1"/>
</dbReference>
<proteinExistence type="inferred from homology"/>
<evidence type="ECO:0000259" key="7">
    <source>
        <dbReference type="Pfam" id="PF25954"/>
    </source>
</evidence>
<evidence type="ECO:0000259" key="6">
    <source>
        <dbReference type="Pfam" id="PF25919"/>
    </source>
</evidence>
<accession>A0ABU1UXB8</accession>
<dbReference type="InterPro" id="IPR058790">
    <property type="entry name" value="BSH_CusB"/>
</dbReference>
<evidence type="ECO:0000259" key="8">
    <source>
        <dbReference type="Pfam" id="PF25975"/>
    </source>
</evidence>
<dbReference type="InterPro" id="IPR051909">
    <property type="entry name" value="MFP_Cation_Efflux"/>
</dbReference>
<dbReference type="PANTHER" id="PTHR30097">
    <property type="entry name" value="CATION EFFLUX SYSTEM PROTEIN CUSB"/>
    <property type="match status" value="1"/>
</dbReference>
<evidence type="ECO:0000256" key="3">
    <source>
        <dbReference type="SAM" id="MobiDB-lite"/>
    </source>
</evidence>
<protein>
    <submittedName>
        <fullName evidence="9">RND family efflux transporter MFP subunit</fullName>
    </submittedName>
</protein>
<dbReference type="Proteomes" id="UP001253595">
    <property type="component" value="Unassembled WGS sequence"/>
</dbReference>
<feature type="domain" description="CusB-like three alpha-helical bundle" evidence="5">
    <location>
        <begin position="139"/>
        <end position="186"/>
    </location>
</feature>
<sequence length="411" mass="44615">MRISRLYITLLAATALLTQLAMSAEISSSKALSSNDKQKAHASGETQHGNASSDKSVIDDRAEITVSDQQQKAAGVQTQIVTREKLFHKIRTVGSITTDQTREAHVHTRISGWIEKIHIDYVGKAVTKGAPLFDLYSPDLVSTQEEYLAARRQGSGATEVAEAALTRLRLWGVAEVELQRLRSAKTAKKALTFYAPVTGVVIRKAAILGTYVTPDTELYYLADIAQVWLLLTLYEADVALIKIGDKVAVSLPYDLSKHYTGVISYVYPEIDIQTRTAKARVEIANADQFLRPGMFANADIEKQLTEQLVVPDEAVLDTGQRKIVFVKTGDIQFIPREVKIGQRVGDQLTILAGLNEGEAVVVSASFLIDAESRLQAALRKGTPAAGGHGGHGDNASDTSKKPSNNSTSGKE</sequence>
<gene>
    <name evidence="9" type="ORF">J2X05_001789</name>
</gene>
<dbReference type="Pfam" id="PF25954">
    <property type="entry name" value="Beta-barrel_RND_2"/>
    <property type="match status" value="1"/>
</dbReference>
<dbReference type="Gene3D" id="2.40.30.170">
    <property type="match status" value="1"/>
</dbReference>
<dbReference type="InterPro" id="IPR006143">
    <property type="entry name" value="RND_pump_MFP"/>
</dbReference>
<dbReference type="Pfam" id="PF25975">
    <property type="entry name" value="CzcB_C"/>
    <property type="match status" value="1"/>
</dbReference>
<keyword evidence="4" id="KW-0732">Signal</keyword>
<feature type="compositionally biased region" description="Polar residues" evidence="3">
    <location>
        <begin position="44"/>
        <end position="55"/>
    </location>
</feature>
<feature type="region of interest" description="Disordered" evidence="3">
    <location>
        <begin position="31"/>
        <end position="57"/>
    </location>
</feature>
<feature type="signal peptide" evidence="4">
    <location>
        <begin position="1"/>
        <end position="23"/>
    </location>
</feature>
<feature type="compositionally biased region" description="Polar residues" evidence="3">
    <location>
        <begin position="395"/>
        <end position="411"/>
    </location>
</feature>
<comment type="similarity">
    <text evidence="1">Belongs to the membrane fusion protein (MFP) (TC 8.A.1) family.</text>
</comment>
<dbReference type="NCBIfam" id="TIGR01730">
    <property type="entry name" value="RND_mfp"/>
    <property type="match status" value="1"/>
</dbReference>
<evidence type="ECO:0000313" key="9">
    <source>
        <dbReference type="EMBL" id="MDR7089767.1"/>
    </source>
</evidence>
<comment type="caution">
    <text evidence="9">The sequence shown here is derived from an EMBL/GenBank/DDBJ whole genome shotgun (WGS) entry which is preliminary data.</text>
</comment>
<feature type="domain" description="CusB-like beta-barrel" evidence="7">
    <location>
        <begin position="226"/>
        <end position="302"/>
    </location>
</feature>
<evidence type="ECO:0000259" key="5">
    <source>
        <dbReference type="Pfam" id="PF25869"/>
    </source>
</evidence>
<feature type="chain" id="PRO_5045291569" evidence="4">
    <location>
        <begin position="24"/>
        <end position="411"/>
    </location>
</feature>
<feature type="domain" description="CusB-like barrel-sandwich hybrid" evidence="6">
    <location>
        <begin position="104"/>
        <end position="219"/>
    </location>
</feature>
<dbReference type="SUPFAM" id="SSF111369">
    <property type="entry name" value="HlyD-like secretion proteins"/>
    <property type="match status" value="1"/>
</dbReference>
<dbReference type="RefSeq" id="WP_310071420.1">
    <property type="nucleotide sequence ID" value="NZ_JAVDVX010000003.1"/>
</dbReference>
<dbReference type="PANTHER" id="PTHR30097:SF15">
    <property type="entry name" value="CATION EFFLUX SYSTEM PROTEIN CUSB"/>
    <property type="match status" value="1"/>
</dbReference>
<evidence type="ECO:0000256" key="4">
    <source>
        <dbReference type="SAM" id="SignalP"/>
    </source>
</evidence>
<evidence type="ECO:0000256" key="2">
    <source>
        <dbReference type="ARBA" id="ARBA00022448"/>
    </source>
</evidence>
<dbReference type="InterPro" id="IPR058792">
    <property type="entry name" value="Beta-barrel_RND_2"/>
</dbReference>
<dbReference type="Pfam" id="PF25919">
    <property type="entry name" value="BSH_CusB"/>
    <property type="match status" value="1"/>
</dbReference>
<dbReference type="InterPro" id="IPR058649">
    <property type="entry name" value="CzcB_C"/>
</dbReference>
<feature type="region of interest" description="Disordered" evidence="3">
    <location>
        <begin position="380"/>
        <end position="411"/>
    </location>
</feature>
<evidence type="ECO:0000313" key="10">
    <source>
        <dbReference type="Proteomes" id="UP001253595"/>
    </source>
</evidence>
<feature type="domain" description="CzcB-like C-terminal circularly permuted SH3-like" evidence="8">
    <location>
        <begin position="309"/>
        <end position="368"/>
    </location>
</feature>
<reference evidence="9 10" key="1">
    <citation type="submission" date="2023-07" db="EMBL/GenBank/DDBJ databases">
        <title>Sorghum-associated microbial communities from plants grown in Nebraska, USA.</title>
        <authorList>
            <person name="Schachtman D."/>
        </authorList>
    </citation>
    <scope>NUCLEOTIDE SEQUENCE [LARGE SCALE GENOMIC DNA]</scope>
    <source>
        <strain evidence="9 10">BE190</strain>
    </source>
</reference>
<keyword evidence="10" id="KW-1185">Reference proteome</keyword>
<dbReference type="InterPro" id="IPR058791">
    <property type="entry name" value="3HB_CusB"/>
</dbReference>
<dbReference type="Gene3D" id="2.40.420.20">
    <property type="match status" value="1"/>
</dbReference>
<organism evidence="9 10">
    <name type="scientific">Cellvibrio fibrivorans</name>
    <dbReference type="NCBI Taxonomy" id="126350"/>
    <lineage>
        <taxon>Bacteria</taxon>
        <taxon>Pseudomonadati</taxon>
        <taxon>Pseudomonadota</taxon>
        <taxon>Gammaproteobacteria</taxon>
        <taxon>Cellvibrionales</taxon>
        <taxon>Cellvibrionaceae</taxon>
        <taxon>Cellvibrio</taxon>
    </lineage>
</organism>
<dbReference type="EMBL" id="JAVDVX010000003">
    <property type="protein sequence ID" value="MDR7089767.1"/>
    <property type="molecule type" value="Genomic_DNA"/>
</dbReference>